<dbReference type="GO" id="GO:0031297">
    <property type="term" value="P:replication fork processing"/>
    <property type="evidence" value="ECO:0007669"/>
    <property type="project" value="TreeGrafter"/>
</dbReference>
<keyword evidence="7" id="KW-0539">Nucleus</keyword>
<organism evidence="10 11">
    <name type="scientific">Muraenolepis orangiensis</name>
    <name type="common">Patagonian moray cod</name>
    <dbReference type="NCBI Taxonomy" id="630683"/>
    <lineage>
        <taxon>Eukaryota</taxon>
        <taxon>Metazoa</taxon>
        <taxon>Chordata</taxon>
        <taxon>Craniata</taxon>
        <taxon>Vertebrata</taxon>
        <taxon>Euteleostomi</taxon>
        <taxon>Actinopterygii</taxon>
        <taxon>Neopterygii</taxon>
        <taxon>Teleostei</taxon>
        <taxon>Neoteleostei</taxon>
        <taxon>Acanthomorphata</taxon>
        <taxon>Zeiogadaria</taxon>
        <taxon>Gadariae</taxon>
        <taxon>Gadiformes</taxon>
        <taxon>Muraenolepidoidei</taxon>
        <taxon>Muraenolepididae</taxon>
        <taxon>Muraenolepis</taxon>
    </lineage>
</organism>
<dbReference type="OrthoDB" id="2500381at2759"/>
<evidence type="ECO:0000256" key="7">
    <source>
        <dbReference type="ARBA" id="ARBA00023242"/>
    </source>
</evidence>
<feature type="chain" id="PRO_5040358564" description="Centromere protein X" evidence="9">
    <location>
        <begin position="25"/>
        <end position="154"/>
    </location>
</feature>
<dbReference type="SUPFAM" id="SSF47113">
    <property type="entry name" value="Histone-fold"/>
    <property type="match status" value="1"/>
</dbReference>
<dbReference type="GO" id="GO:0046982">
    <property type="term" value="F:protein heterodimerization activity"/>
    <property type="evidence" value="ECO:0007669"/>
    <property type="project" value="InterPro"/>
</dbReference>
<dbReference type="InterPro" id="IPR018552">
    <property type="entry name" value="CENP-X"/>
</dbReference>
<evidence type="ECO:0000256" key="5">
    <source>
        <dbReference type="ARBA" id="ARBA00023125"/>
    </source>
</evidence>
<dbReference type="CDD" id="cd22921">
    <property type="entry name" value="HFD_CENP-X"/>
    <property type="match status" value="1"/>
</dbReference>
<dbReference type="GO" id="GO:0000712">
    <property type="term" value="P:resolution of meiotic recombination intermediates"/>
    <property type="evidence" value="ECO:0007669"/>
    <property type="project" value="TreeGrafter"/>
</dbReference>
<dbReference type="PANTHER" id="PTHR28680:SF1">
    <property type="entry name" value="CENTROMERE PROTEIN X"/>
    <property type="match status" value="1"/>
</dbReference>
<comment type="subunit">
    <text evidence="8">Heterodimer with CENPX, sometimes called MHF; this interaction stabilizes both partners. MHF heterodimers can assemble to form tetrameric structures. MHF also coassemble with CENPT-CENPW heterodimers at centromeres to form the tetrameric CENP-T-W-S-X complex. Forms a discrete complex with FANCM and CENPX, called FANCM-MHF; this interaction, probably mediated by direct binding between CENPS and FANCM, leads to synergistic activation of double-stranded DNA binding and strongly stimulates FANCM-mediated DNA remodeling. Recruited by FANCM to the Fanconi anemia (FA) core complex, which consists of CENPS, CENPX, FANCA, FANCB, FANCC, FANCE, FANCF, FANCG, FANCL, FANCM, FAAP24 and FAAP100. The FA core complex associates with Bloom syndrome (BLM) complex, which consists of at least BLM, DNA topoisomerase 3-alpha (TOP3A), RMI1/BLAP75, RPA1/RPA70 and RPA2/RPA32. The super complex between FA and BLM is called BRAFT.</text>
</comment>
<dbReference type="Proteomes" id="UP001148018">
    <property type="component" value="Unassembled WGS sequence"/>
</dbReference>
<dbReference type="Pfam" id="PF09415">
    <property type="entry name" value="CENP-X"/>
    <property type="match status" value="1"/>
</dbReference>
<dbReference type="InterPro" id="IPR009072">
    <property type="entry name" value="Histone-fold"/>
</dbReference>
<evidence type="ECO:0000256" key="3">
    <source>
        <dbReference type="ARBA" id="ARBA00016388"/>
    </source>
</evidence>
<protein>
    <recommendedName>
        <fullName evidence="3">Centromere protein X</fullName>
    </recommendedName>
</protein>
<dbReference type="EMBL" id="JANIIK010000047">
    <property type="protein sequence ID" value="KAJ3601337.1"/>
    <property type="molecule type" value="Genomic_DNA"/>
</dbReference>
<dbReference type="AlphaFoldDB" id="A0A9Q0EBA6"/>
<evidence type="ECO:0000256" key="4">
    <source>
        <dbReference type="ARBA" id="ARBA00022763"/>
    </source>
</evidence>
<keyword evidence="6" id="KW-0234">DNA repair</keyword>
<dbReference type="Gene3D" id="1.20.5.4980">
    <property type="match status" value="1"/>
</dbReference>
<keyword evidence="5" id="KW-0238">DNA-binding</keyword>
<keyword evidence="11" id="KW-1185">Reference proteome</keyword>
<dbReference type="GO" id="GO:0043240">
    <property type="term" value="C:Fanconi anaemia nuclear complex"/>
    <property type="evidence" value="ECO:0007669"/>
    <property type="project" value="TreeGrafter"/>
</dbReference>
<evidence type="ECO:0000256" key="2">
    <source>
        <dbReference type="ARBA" id="ARBA00009359"/>
    </source>
</evidence>
<evidence type="ECO:0000256" key="8">
    <source>
        <dbReference type="ARBA" id="ARBA00047146"/>
    </source>
</evidence>
<sequence length="154" mass="17267">MQGKPRHPALVSLAKLKFPCVCVCVTFNRVVWPVGVQILKNYTSEDSRAMGYVRFSDGYQADKTESAQPHVISGQEVEVRRVVSPKETVSKLLSSHFKEDRTKIGSDAAVLMAEMLKVFVQEAAMRSMKQAQSEDCDRVHVEHLEKVLPQLVGH</sequence>
<feature type="signal peptide" evidence="9">
    <location>
        <begin position="1"/>
        <end position="24"/>
    </location>
</feature>
<evidence type="ECO:0000256" key="6">
    <source>
        <dbReference type="ARBA" id="ARBA00023204"/>
    </source>
</evidence>
<name>A0A9Q0EBA6_9TELE</name>
<dbReference type="Gene3D" id="6.10.130.30">
    <property type="match status" value="1"/>
</dbReference>
<comment type="subcellular location">
    <subcellularLocation>
        <location evidence="1">Nucleus</location>
    </subcellularLocation>
</comment>
<gene>
    <name evidence="10" type="ORF">NHX12_032308</name>
</gene>
<dbReference type="GO" id="GO:0003677">
    <property type="term" value="F:DNA binding"/>
    <property type="evidence" value="ECO:0007669"/>
    <property type="project" value="UniProtKB-KW"/>
</dbReference>
<dbReference type="GO" id="GO:0071821">
    <property type="term" value="C:FANCM-MHF complex"/>
    <property type="evidence" value="ECO:0007669"/>
    <property type="project" value="TreeGrafter"/>
</dbReference>
<comment type="caution">
    <text evidence="10">The sequence shown here is derived from an EMBL/GenBank/DDBJ whole genome shotgun (WGS) entry which is preliminary data.</text>
</comment>
<reference evidence="10" key="1">
    <citation type="submission" date="2022-07" db="EMBL/GenBank/DDBJ databases">
        <title>Chromosome-level genome of Muraenolepis orangiensis.</title>
        <authorList>
            <person name="Kim J."/>
        </authorList>
    </citation>
    <scope>NUCLEOTIDE SEQUENCE</scope>
    <source>
        <strain evidence="10">KU_S4_2022</strain>
        <tissue evidence="10">Muscle</tissue>
    </source>
</reference>
<comment type="similarity">
    <text evidence="2">Belongs to the CENP-X/MHF2 family.</text>
</comment>
<evidence type="ECO:0000313" key="11">
    <source>
        <dbReference type="Proteomes" id="UP001148018"/>
    </source>
</evidence>
<proteinExistence type="inferred from homology"/>
<keyword evidence="9" id="KW-0732">Signal</keyword>
<accession>A0A9Q0EBA6</accession>
<evidence type="ECO:0000256" key="1">
    <source>
        <dbReference type="ARBA" id="ARBA00004123"/>
    </source>
</evidence>
<dbReference type="GO" id="GO:0006281">
    <property type="term" value="P:DNA repair"/>
    <property type="evidence" value="ECO:0007669"/>
    <property type="project" value="UniProtKB-KW"/>
</dbReference>
<evidence type="ECO:0000256" key="9">
    <source>
        <dbReference type="SAM" id="SignalP"/>
    </source>
</evidence>
<dbReference type="PANTHER" id="PTHR28680">
    <property type="entry name" value="CENTROMERE PROTEIN X"/>
    <property type="match status" value="1"/>
</dbReference>
<evidence type="ECO:0000313" key="10">
    <source>
        <dbReference type="EMBL" id="KAJ3601337.1"/>
    </source>
</evidence>
<keyword evidence="4" id="KW-0227">DNA damage</keyword>
<dbReference type="GO" id="GO:0051382">
    <property type="term" value="P:kinetochore assembly"/>
    <property type="evidence" value="ECO:0007669"/>
    <property type="project" value="InterPro"/>
</dbReference>